<dbReference type="AlphaFoldDB" id="A0A016UTX6"/>
<evidence type="ECO:0000313" key="1">
    <source>
        <dbReference type="EMBL" id="EYC18894.1"/>
    </source>
</evidence>
<dbReference type="Proteomes" id="UP000024635">
    <property type="component" value="Unassembled WGS sequence"/>
</dbReference>
<reference evidence="2" key="1">
    <citation type="journal article" date="2015" name="Nat. Genet.">
        <title>The genome and transcriptome of the zoonotic hookworm Ancylostoma ceylanicum identify infection-specific gene families.</title>
        <authorList>
            <person name="Schwarz E.M."/>
            <person name="Hu Y."/>
            <person name="Antoshechkin I."/>
            <person name="Miller M.M."/>
            <person name="Sternberg P.W."/>
            <person name="Aroian R.V."/>
        </authorList>
    </citation>
    <scope>NUCLEOTIDE SEQUENCE</scope>
    <source>
        <strain evidence="2">HY135</strain>
    </source>
</reference>
<keyword evidence="2" id="KW-1185">Reference proteome</keyword>
<dbReference type="EMBL" id="JARK01001362">
    <property type="protein sequence ID" value="EYC18894.1"/>
    <property type="molecule type" value="Genomic_DNA"/>
</dbReference>
<organism evidence="1 2">
    <name type="scientific">Ancylostoma ceylanicum</name>
    <dbReference type="NCBI Taxonomy" id="53326"/>
    <lineage>
        <taxon>Eukaryota</taxon>
        <taxon>Metazoa</taxon>
        <taxon>Ecdysozoa</taxon>
        <taxon>Nematoda</taxon>
        <taxon>Chromadorea</taxon>
        <taxon>Rhabditida</taxon>
        <taxon>Rhabditina</taxon>
        <taxon>Rhabditomorpha</taxon>
        <taxon>Strongyloidea</taxon>
        <taxon>Ancylostomatidae</taxon>
        <taxon>Ancylostomatinae</taxon>
        <taxon>Ancylostoma</taxon>
    </lineage>
</organism>
<sequence>MNLCGLPIPPVGVHFFGSPKLTCPLPNLAIEAKMVTGKVFGKFHSWPGPAPVEHLEQKLVYQEKLPFSEISRFFGCIQNYAFVSESFLVHHLFKVGNSYRSGNVSLVIASVCSQHDYLAKCRANTKSGFCPNRAEKLSKKWENPKTIFCLIAQCRLQKPQGRVIESFFGVQIEQVFLFITVQSLPI</sequence>
<accession>A0A016UTX6</accession>
<evidence type="ECO:0000313" key="2">
    <source>
        <dbReference type="Proteomes" id="UP000024635"/>
    </source>
</evidence>
<comment type="caution">
    <text evidence="1">The sequence shown here is derived from an EMBL/GenBank/DDBJ whole genome shotgun (WGS) entry which is preliminary data.</text>
</comment>
<gene>
    <name evidence="1" type="primary">Acey_s0026.g1434</name>
    <name evidence="1" type="ORF">Y032_0026g1434</name>
</gene>
<proteinExistence type="predicted"/>
<name>A0A016UTX6_9BILA</name>
<protein>
    <submittedName>
        <fullName evidence="1">Uncharacterized protein</fullName>
    </submittedName>
</protein>